<dbReference type="Proteomes" id="UP000077589">
    <property type="component" value="Unassembled WGS sequence"/>
</dbReference>
<feature type="binding site" evidence="12">
    <location>
        <begin position="93"/>
        <end position="96"/>
    </location>
    <ligand>
        <name>5-phospho-alpha-D-ribose 1-diphosphate</name>
        <dbReference type="ChEBI" id="CHEBI:58017"/>
    </ligand>
</feature>
<feature type="binding site" evidence="12">
    <location>
        <position position="229"/>
    </location>
    <ligand>
        <name>Mg(2+)</name>
        <dbReference type="ChEBI" id="CHEBI:18420"/>
        <label>1</label>
    </ligand>
</feature>
<proteinExistence type="inferred from homology"/>
<comment type="similarity">
    <text evidence="12">Belongs to the anthranilate phosphoribosyltransferase family.</text>
</comment>
<dbReference type="FunFam" id="1.20.970.10:FF:000006">
    <property type="entry name" value="Anthranilate phosphoribosyltransferase"/>
    <property type="match status" value="1"/>
</dbReference>
<comment type="caution">
    <text evidence="12">Lacks conserved residue(s) required for the propagation of feature annotation.</text>
</comment>
<keyword evidence="6 12" id="KW-0479">Metal-binding</keyword>
<evidence type="ECO:0000256" key="5">
    <source>
        <dbReference type="ARBA" id="ARBA00022679"/>
    </source>
</evidence>
<comment type="catalytic activity">
    <reaction evidence="10 12">
        <text>N-(5-phospho-beta-D-ribosyl)anthranilate + diphosphate = 5-phospho-alpha-D-ribose 1-diphosphate + anthranilate</text>
        <dbReference type="Rhea" id="RHEA:11768"/>
        <dbReference type="ChEBI" id="CHEBI:16567"/>
        <dbReference type="ChEBI" id="CHEBI:18277"/>
        <dbReference type="ChEBI" id="CHEBI:33019"/>
        <dbReference type="ChEBI" id="CHEBI:58017"/>
        <dbReference type="EC" id="2.4.2.18"/>
    </reaction>
</comment>
<comment type="cofactor">
    <cofactor evidence="12">
        <name>Mg(2+)</name>
        <dbReference type="ChEBI" id="CHEBI:18420"/>
    </cofactor>
    <text evidence="12">Binds 2 magnesium ions per monomer.</text>
</comment>
<feature type="binding site" evidence="12">
    <location>
        <begin position="86"/>
        <end position="87"/>
    </location>
    <ligand>
        <name>5-phospho-alpha-D-ribose 1-diphosphate</name>
        <dbReference type="ChEBI" id="CHEBI:58017"/>
    </ligand>
</feature>
<feature type="domain" description="Glycosyl transferase family 3 N-terminal" evidence="14">
    <location>
        <begin position="5"/>
        <end position="67"/>
    </location>
</feature>
<dbReference type="InterPro" id="IPR000312">
    <property type="entry name" value="Glycosyl_Trfase_fam3"/>
</dbReference>
<dbReference type="Pfam" id="PF00591">
    <property type="entry name" value="Glycos_transf_3"/>
    <property type="match status" value="1"/>
</dbReference>
<feature type="binding site" evidence="12">
    <location>
        <position position="169"/>
    </location>
    <ligand>
        <name>anthranilate</name>
        <dbReference type="ChEBI" id="CHEBI:16567"/>
        <label>2</label>
    </ligand>
</feature>
<evidence type="ECO:0000259" key="14">
    <source>
        <dbReference type="Pfam" id="PF02885"/>
    </source>
</evidence>
<feature type="binding site" evidence="12">
    <location>
        <position position="114"/>
    </location>
    <ligand>
        <name>anthranilate</name>
        <dbReference type="ChEBI" id="CHEBI:16567"/>
        <label>1</label>
    </ligand>
</feature>
<dbReference type="PANTHER" id="PTHR43285:SF2">
    <property type="entry name" value="ANTHRANILATE PHOSPHORIBOSYLTRANSFERASE"/>
    <property type="match status" value="1"/>
</dbReference>
<dbReference type="FunFam" id="3.40.1030.10:FF:000002">
    <property type="entry name" value="Anthranilate phosphoribosyltransferase"/>
    <property type="match status" value="1"/>
</dbReference>
<dbReference type="GO" id="GO:0004048">
    <property type="term" value="F:anthranilate phosphoribosyltransferase activity"/>
    <property type="evidence" value="ECO:0007669"/>
    <property type="project" value="UniProtKB-UniRule"/>
</dbReference>
<name>A0A1A9REN5_EIKCO</name>
<sequence length="347" mass="36492">MFTPQQALQRLLSNNELFHDEMTDLMRQIMRGEVAPELIAAILIGLRIKVETVSEISAAAQVMREFAAKVPVAEPDKLVDVVGTGGDGAHTFNISSTAMFVAAAAGAKVAKHGNRSVSSSSGSADVMELAGVSLALSPEQVGQCIDQCGAGFMFAPNHHSSMKYVSPVRRALGVRTVFNILGPLTNPAGAANQLIGVFHIDLVGILARVFQQLGSKHALVVHGSDGLDEITLTGPTRVAELKDGLIAEYDIHPEQFGLPVRANLNDIKVASAAESLAMIDRVLAGEAGAHRDIVLLNAGATLYAGNVAATLDEGVDMAREAIDSGKARAKREEVAAFSQKLAAQQAK</sequence>
<comment type="caution">
    <text evidence="15">The sequence shown here is derived from an EMBL/GenBank/DDBJ whole genome shotgun (WGS) entry which is preliminary data.</text>
</comment>
<evidence type="ECO:0000259" key="13">
    <source>
        <dbReference type="Pfam" id="PF00591"/>
    </source>
</evidence>
<feature type="binding site" evidence="12">
    <location>
        <position position="95"/>
    </location>
    <ligand>
        <name>Mg(2+)</name>
        <dbReference type="ChEBI" id="CHEBI:18420"/>
        <label>1</label>
    </ligand>
</feature>
<keyword evidence="3 12" id="KW-0028">Amino-acid biosynthesis</keyword>
<evidence type="ECO:0000256" key="6">
    <source>
        <dbReference type="ARBA" id="ARBA00022723"/>
    </source>
</evidence>
<evidence type="ECO:0000256" key="10">
    <source>
        <dbReference type="ARBA" id="ARBA00052328"/>
    </source>
</evidence>
<dbReference type="OrthoDB" id="9806430at2"/>
<evidence type="ECO:0000256" key="11">
    <source>
        <dbReference type="ARBA" id="ARBA00061188"/>
    </source>
</evidence>
<dbReference type="Pfam" id="PF02885">
    <property type="entry name" value="Glycos_trans_3N"/>
    <property type="match status" value="1"/>
</dbReference>
<evidence type="ECO:0000313" key="16">
    <source>
        <dbReference type="Proteomes" id="UP000077589"/>
    </source>
</evidence>
<gene>
    <name evidence="12" type="primary">trpD</name>
    <name evidence="15" type="ORF">A7P90_10375</name>
</gene>
<dbReference type="NCBIfam" id="TIGR01245">
    <property type="entry name" value="trpD"/>
    <property type="match status" value="1"/>
</dbReference>
<dbReference type="GO" id="GO:0000287">
    <property type="term" value="F:magnesium ion binding"/>
    <property type="evidence" value="ECO:0007669"/>
    <property type="project" value="UniProtKB-UniRule"/>
</dbReference>
<evidence type="ECO:0000256" key="9">
    <source>
        <dbReference type="ARBA" id="ARBA00023141"/>
    </source>
</evidence>
<comment type="function">
    <text evidence="12">Catalyzes the transfer of the phosphoribosyl group of 5-phosphorylribose-1-pyrophosphate (PRPP) to anthranilate to yield N-(5'-phosphoribosyl)-anthranilate (PRA).</text>
</comment>
<evidence type="ECO:0000256" key="2">
    <source>
        <dbReference type="ARBA" id="ARBA00011738"/>
    </source>
</evidence>
<dbReference type="InterPro" id="IPR036320">
    <property type="entry name" value="Glycosyl_Trfase_fam3_N_dom_sf"/>
</dbReference>
<feature type="binding site" evidence="12">
    <location>
        <position position="229"/>
    </location>
    <ligand>
        <name>Mg(2+)</name>
        <dbReference type="ChEBI" id="CHEBI:18420"/>
        <label>2</label>
    </ligand>
</feature>
<dbReference type="AlphaFoldDB" id="A0A1A9REN5"/>
<keyword evidence="9 12" id="KW-0057">Aromatic amino acid biosynthesis</keyword>
<feature type="binding site" evidence="12">
    <location>
        <position position="83"/>
    </location>
    <ligand>
        <name>anthranilate</name>
        <dbReference type="ChEBI" id="CHEBI:16567"/>
        <label>1</label>
    </ligand>
</feature>
<feature type="binding site" evidence="12">
    <location>
        <position position="228"/>
    </location>
    <ligand>
        <name>Mg(2+)</name>
        <dbReference type="ChEBI" id="CHEBI:18420"/>
        <label>2</label>
    </ligand>
</feature>
<dbReference type="SUPFAM" id="SSF52418">
    <property type="entry name" value="Nucleoside phosphorylase/phosphoribosyltransferase catalytic domain"/>
    <property type="match status" value="1"/>
</dbReference>
<dbReference type="HAMAP" id="MF_00211">
    <property type="entry name" value="TrpD"/>
    <property type="match status" value="1"/>
</dbReference>
<keyword evidence="4 12" id="KW-0328">Glycosyltransferase</keyword>
<dbReference type="InterPro" id="IPR035902">
    <property type="entry name" value="Nuc_phospho_transferase"/>
</dbReference>
<reference evidence="16" key="1">
    <citation type="submission" date="2016-05" db="EMBL/GenBank/DDBJ databases">
        <title>Draft genome of Corynebacterium afermentans subsp. afermentans LCDC 88199T.</title>
        <authorList>
            <person name="Bernier A.-M."/>
            <person name="Bernard K."/>
        </authorList>
    </citation>
    <scope>NUCLEOTIDE SEQUENCE [LARGE SCALE GENOMIC DNA]</scope>
    <source>
        <strain evidence="16">NML04-0072</strain>
    </source>
</reference>
<feature type="binding site" evidence="12">
    <location>
        <begin position="111"/>
        <end position="119"/>
    </location>
    <ligand>
        <name>5-phospho-alpha-D-ribose 1-diphosphate</name>
        <dbReference type="ChEBI" id="CHEBI:58017"/>
    </ligand>
</feature>
<feature type="binding site" evidence="12">
    <location>
        <position position="83"/>
    </location>
    <ligand>
        <name>5-phospho-alpha-D-ribose 1-diphosphate</name>
        <dbReference type="ChEBI" id="CHEBI:58017"/>
    </ligand>
</feature>
<feature type="domain" description="Glycosyl transferase family 3" evidence="13">
    <location>
        <begin position="77"/>
        <end position="327"/>
    </location>
</feature>
<dbReference type="EC" id="2.4.2.18" evidence="12"/>
<feature type="binding site" evidence="12">
    <location>
        <position position="91"/>
    </location>
    <ligand>
        <name>5-phospho-alpha-D-ribose 1-diphosphate</name>
        <dbReference type="ChEBI" id="CHEBI:58017"/>
    </ligand>
</feature>
<comment type="pathway">
    <text evidence="1 12">Amino-acid biosynthesis; L-tryptophan biosynthesis; L-tryptophan from chorismate: step 2/5.</text>
</comment>
<evidence type="ECO:0000256" key="12">
    <source>
        <dbReference type="HAMAP-Rule" id="MF_00211"/>
    </source>
</evidence>
<evidence type="ECO:0000256" key="7">
    <source>
        <dbReference type="ARBA" id="ARBA00022822"/>
    </source>
</evidence>
<evidence type="ECO:0000256" key="3">
    <source>
        <dbReference type="ARBA" id="ARBA00022605"/>
    </source>
</evidence>
<dbReference type="Gene3D" id="1.20.970.10">
    <property type="entry name" value="Transferase, Pyrimidine Nucleoside Phosphorylase, Chain C"/>
    <property type="match status" value="1"/>
</dbReference>
<dbReference type="GO" id="GO:0005829">
    <property type="term" value="C:cytosol"/>
    <property type="evidence" value="ECO:0007669"/>
    <property type="project" value="TreeGrafter"/>
</dbReference>
<feature type="binding site" evidence="12">
    <location>
        <position position="123"/>
    </location>
    <ligand>
        <name>5-phospho-alpha-D-ribose 1-diphosphate</name>
        <dbReference type="ChEBI" id="CHEBI:58017"/>
    </ligand>
</feature>
<organism evidence="15 16">
    <name type="scientific">Eikenella corrodens</name>
    <dbReference type="NCBI Taxonomy" id="539"/>
    <lineage>
        <taxon>Bacteria</taxon>
        <taxon>Pseudomonadati</taxon>
        <taxon>Pseudomonadota</taxon>
        <taxon>Betaproteobacteria</taxon>
        <taxon>Neisseriales</taxon>
        <taxon>Neisseriaceae</taxon>
        <taxon>Eikenella</taxon>
    </lineage>
</organism>
<keyword evidence="5 12" id="KW-0808">Transferase</keyword>
<dbReference type="InterPro" id="IPR005940">
    <property type="entry name" value="Anthranilate_Pribosyl_Tfrase"/>
</dbReference>
<dbReference type="STRING" id="539.A7P85_06510"/>
<accession>A0A1A9REN5</accession>
<dbReference type="Gene3D" id="3.40.1030.10">
    <property type="entry name" value="Nucleoside phosphorylase/phosphoribosyltransferase catalytic domain"/>
    <property type="match status" value="1"/>
</dbReference>
<dbReference type="InterPro" id="IPR017459">
    <property type="entry name" value="Glycosyl_Trfase_fam3_N_dom"/>
</dbReference>
<dbReference type="UniPathway" id="UPA00035">
    <property type="reaction ID" value="UER00041"/>
</dbReference>
<evidence type="ECO:0000256" key="4">
    <source>
        <dbReference type="ARBA" id="ARBA00022676"/>
    </source>
</evidence>
<dbReference type="RefSeq" id="WP_064088088.1">
    <property type="nucleotide sequence ID" value="NZ_LXSG01000039.1"/>
</dbReference>
<evidence type="ECO:0000256" key="8">
    <source>
        <dbReference type="ARBA" id="ARBA00022842"/>
    </source>
</evidence>
<dbReference type="GO" id="GO:0000162">
    <property type="term" value="P:L-tryptophan biosynthetic process"/>
    <property type="evidence" value="ECO:0007669"/>
    <property type="project" value="UniProtKB-UniRule"/>
</dbReference>
<comment type="subunit">
    <text evidence="2 12">Homodimer.</text>
</comment>
<comment type="similarity">
    <text evidence="11">In the C-terminal section; belongs to the anthranilate phosphoribosyltransferase family.</text>
</comment>
<dbReference type="PANTHER" id="PTHR43285">
    <property type="entry name" value="ANTHRANILATE PHOSPHORIBOSYLTRANSFERASE"/>
    <property type="match status" value="1"/>
</dbReference>
<dbReference type="SUPFAM" id="SSF47648">
    <property type="entry name" value="Nucleoside phosphorylase/phosphoribosyltransferase N-terminal domain"/>
    <property type="match status" value="1"/>
</dbReference>
<evidence type="ECO:0000256" key="1">
    <source>
        <dbReference type="ARBA" id="ARBA00004907"/>
    </source>
</evidence>
<dbReference type="EMBL" id="LXSG01000039">
    <property type="protein sequence ID" value="OAM16648.1"/>
    <property type="molecule type" value="Genomic_DNA"/>
</dbReference>
<keyword evidence="8 12" id="KW-0460">Magnesium</keyword>
<protein>
    <recommendedName>
        <fullName evidence="12">Anthranilate phosphoribosyltransferase</fullName>
        <ecNumber evidence="12">2.4.2.18</ecNumber>
    </recommendedName>
</protein>
<keyword evidence="7 12" id="KW-0822">Tryptophan biosynthesis</keyword>
<evidence type="ECO:0000313" key="15">
    <source>
        <dbReference type="EMBL" id="OAM16648.1"/>
    </source>
</evidence>